<reference evidence="3" key="1">
    <citation type="submission" date="2013-05" db="EMBL/GenBank/DDBJ databases">
        <authorList>
            <person name="Yim A.K.Y."/>
            <person name="Chan T.F."/>
            <person name="Ji K.M."/>
            <person name="Liu X.Y."/>
            <person name="Zhou J.W."/>
            <person name="Li R.Q."/>
            <person name="Yang K.Y."/>
            <person name="Li J."/>
            <person name="Li M."/>
            <person name="Law P.T.W."/>
            <person name="Wu Y.L."/>
            <person name="Cai Z.L."/>
            <person name="Qin H."/>
            <person name="Bao Y."/>
            <person name="Leung R.K.K."/>
            <person name="Ng P.K.S."/>
            <person name="Zou J."/>
            <person name="Zhong X.J."/>
            <person name="Ran P.X."/>
            <person name="Zhong N.S."/>
            <person name="Liu Z.G."/>
            <person name="Tsui S.K.W."/>
        </authorList>
    </citation>
    <scope>NUCLEOTIDE SEQUENCE</scope>
    <source>
        <strain evidence="3">Derf</strain>
        <tissue evidence="3">Whole organism</tissue>
    </source>
</reference>
<keyword evidence="2" id="KW-1133">Transmembrane helix</keyword>
<reference evidence="3" key="2">
    <citation type="journal article" date="2022" name="Res Sq">
        <title>Comparative Genomics Reveals Insights into the Divergent Evolution of Astigmatic Mites and Household Pest Adaptations.</title>
        <authorList>
            <person name="Xiong Q."/>
            <person name="Wan A.T.-Y."/>
            <person name="Liu X.-Y."/>
            <person name="Fung C.S.-H."/>
            <person name="Xiao X."/>
            <person name="Malainual N."/>
            <person name="Hou J."/>
            <person name="Wang L."/>
            <person name="Wang M."/>
            <person name="Yang K."/>
            <person name="Cui Y."/>
            <person name="Leung E."/>
            <person name="Nong W."/>
            <person name="Shin S.-K."/>
            <person name="Au S."/>
            <person name="Jeong K.Y."/>
            <person name="Chew F.T."/>
            <person name="Hui J."/>
            <person name="Leung T.F."/>
            <person name="Tungtrongchitr A."/>
            <person name="Zhong N."/>
            <person name="Liu Z."/>
            <person name="Tsui S."/>
        </authorList>
    </citation>
    <scope>NUCLEOTIDE SEQUENCE</scope>
    <source>
        <strain evidence="3">Derf</strain>
        <tissue evidence="3">Whole organism</tissue>
    </source>
</reference>
<feature type="transmembrane region" description="Helical" evidence="2">
    <location>
        <begin position="106"/>
        <end position="127"/>
    </location>
</feature>
<name>A0A922L3T6_DERFA</name>
<accession>A0A922L3T6</accession>
<dbReference type="Proteomes" id="UP000790347">
    <property type="component" value="Unassembled WGS sequence"/>
</dbReference>
<evidence type="ECO:0000256" key="1">
    <source>
        <dbReference type="SAM" id="MobiDB-lite"/>
    </source>
</evidence>
<comment type="caution">
    <text evidence="3">The sequence shown here is derived from an EMBL/GenBank/DDBJ whole genome shotgun (WGS) entry which is preliminary data.</text>
</comment>
<evidence type="ECO:0000256" key="2">
    <source>
        <dbReference type="SAM" id="Phobius"/>
    </source>
</evidence>
<keyword evidence="4" id="KW-1185">Reference proteome</keyword>
<feature type="transmembrane region" description="Helical" evidence="2">
    <location>
        <begin position="49"/>
        <end position="71"/>
    </location>
</feature>
<feature type="compositionally biased region" description="Low complexity" evidence="1">
    <location>
        <begin position="223"/>
        <end position="241"/>
    </location>
</feature>
<evidence type="ECO:0000313" key="4">
    <source>
        <dbReference type="Proteomes" id="UP000790347"/>
    </source>
</evidence>
<sequence length="320" mass="37231">MSIIYKSLSIAWRRFCRRWNRKNSYSKSSPSSTMAKMPKLPDLSPRLRLIFIIVAFIFLAIAAFILMLVILTTHNDELGHADQPTQDVSSQWLWRLKSMLNNHRTIVIFLSATFALFQLMAIGAAIFNWSIVLFSYVIITGIFGTIIGVVGIVGIIFTCILMRHDNHHDHTITITIGIVISFVFIFYLMTILGLRLMEYFRRRKIITKNNQMDKSIRNLRLNRNDGQGLNNNNNNHYYYDQNSRRPSSLYRSINSLSINDQRQLRDQIKNDININIDLDDDDDDSDDQNDNYDDDDDEQNQMTKISLLSSSNYTIRENRA</sequence>
<proteinExistence type="predicted"/>
<dbReference type="SUPFAM" id="SSF103473">
    <property type="entry name" value="MFS general substrate transporter"/>
    <property type="match status" value="1"/>
</dbReference>
<keyword evidence="2" id="KW-0812">Transmembrane</keyword>
<organism evidence="3 4">
    <name type="scientific">Dermatophagoides farinae</name>
    <name type="common">American house dust mite</name>
    <dbReference type="NCBI Taxonomy" id="6954"/>
    <lineage>
        <taxon>Eukaryota</taxon>
        <taxon>Metazoa</taxon>
        <taxon>Ecdysozoa</taxon>
        <taxon>Arthropoda</taxon>
        <taxon>Chelicerata</taxon>
        <taxon>Arachnida</taxon>
        <taxon>Acari</taxon>
        <taxon>Acariformes</taxon>
        <taxon>Sarcoptiformes</taxon>
        <taxon>Astigmata</taxon>
        <taxon>Psoroptidia</taxon>
        <taxon>Analgoidea</taxon>
        <taxon>Pyroglyphidae</taxon>
        <taxon>Dermatophagoidinae</taxon>
        <taxon>Dermatophagoides</taxon>
    </lineage>
</organism>
<dbReference type="AlphaFoldDB" id="A0A922L3T6"/>
<feature type="compositionally biased region" description="Acidic residues" evidence="1">
    <location>
        <begin position="277"/>
        <end position="299"/>
    </location>
</feature>
<feature type="transmembrane region" description="Helical" evidence="2">
    <location>
        <begin position="134"/>
        <end position="160"/>
    </location>
</feature>
<gene>
    <name evidence="3" type="ORF">DERF_012824</name>
</gene>
<keyword evidence="2" id="KW-0472">Membrane</keyword>
<feature type="region of interest" description="Disordered" evidence="1">
    <location>
        <begin position="223"/>
        <end position="245"/>
    </location>
</feature>
<feature type="region of interest" description="Disordered" evidence="1">
    <location>
        <begin position="275"/>
        <end position="303"/>
    </location>
</feature>
<dbReference type="InterPro" id="IPR036259">
    <property type="entry name" value="MFS_trans_sf"/>
</dbReference>
<feature type="transmembrane region" description="Helical" evidence="2">
    <location>
        <begin position="172"/>
        <end position="194"/>
    </location>
</feature>
<evidence type="ECO:0000313" key="3">
    <source>
        <dbReference type="EMBL" id="KAH9502023.1"/>
    </source>
</evidence>
<dbReference type="EMBL" id="ASGP02000006">
    <property type="protein sequence ID" value="KAH9502023.1"/>
    <property type="molecule type" value="Genomic_DNA"/>
</dbReference>
<protein>
    <submittedName>
        <fullName evidence="3">Uncharacterized protein</fullName>
    </submittedName>
</protein>